<keyword evidence="5 6" id="KW-0472">Membrane</keyword>
<reference evidence="7" key="2">
    <citation type="submission" date="2020-06" db="EMBL/GenBank/DDBJ databases">
        <authorList>
            <person name="Sheffer M."/>
        </authorList>
    </citation>
    <scope>NUCLEOTIDE SEQUENCE</scope>
</reference>
<feature type="transmembrane region" description="Helical" evidence="6">
    <location>
        <begin position="254"/>
        <end position="278"/>
    </location>
</feature>
<feature type="transmembrane region" description="Helical" evidence="6">
    <location>
        <begin position="188"/>
        <end position="205"/>
    </location>
</feature>
<dbReference type="InterPro" id="IPR013604">
    <property type="entry name" value="7TM_chemorcpt"/>
</dbReference>
<feature type="transmembrane region" description="Helical" evidence="6">
    <location>
        <begin position="37"/>
        <end position="57"/>
    </location>
</feature>
<keyword evidence="2" id="KW-1003">Cell membrane</keyword>
<feature type="transmembrane region" description="Helical" evidence="6">
    <location>
        <begin position="69"/>
        <end position="90"/>
    </location>
</feature>
<dbReference type="AlphaFoldDB" id="A0A8T0ELZ0"/>
<dbReference type="GO" id="GO:0050909">
    <property type="term" value="P:sensory perception of taste"/>
    <property type="evidence" value="ECO:0007669"/>
    <property type="project" value="InterPro"/>
</dbReference>
<keyword evidence="4 6" id="KW-1133">Transmembrane helix</keyword>
<evidence type="ECO:0000313" key="7">
    <source>
        <dbReference type="EMBL" id="KAF8773209.1"/>
    </source>
</evidence>
<dbReference type="Pfam" id="PF08395">
    <property type="entry name" value="7tm_7"/>
    <property type="match status" value="1"/>
</dbReference>
<reference evidence="7" key="1">
    <citation type="journal article" date="2020" name="bioRxiv">
        <title>Chromosome-level reference genome of the European wasp spider Argiope bruennichi: a resource for studies on range expansion and evolutionary adaptation.</title>
        <authorList>
            <person name="Sheffer M.M."/>
            <person name="Hoppe A."/>
            <person name="Krehenwinkel H."/>
            <person name="Uhl G."/>
            <person name="Kuss A.W."/>
            <person name="Jensen L."/>
            <person name="Jensen C."/>
            <person name="Gillespie R.G."/>
            <person name="Hoff K.J."/>
            <person name="Prost S."/>
        </authorList>
    </citation>
    <scope>NUCLEOTIDE SEQUENCE</scope>
</reference>
<evidence type="ECO:0000256" key="6">
    <source>
        <dbReference type="SAM" id="Phobius"/>
    </source>
</evidence>
<accession>A0A8T0ELZ0</accession>
<keyword evidence="3 6" id="KW-0812">Transmembrane</keyword>
<organism evidence="7 8">
    <name type="scientific">Argiope bruennichi</name>
    <name type="common">Wasp spider</name>
    <name type="synonym">Aranea bruennichi</name>
    <dbReference type="NCBI Taxonomy" id="94029"/>
    <lineage>
        <taxon>Eukaryota</taxon>
        <taxon>Metazoa</taxon>
        <taxon>Ecdysozoa</taxon>
        <taxon>Arthropoda</taxon>
        <taxon>Chelicerata</taxon>
        <taxon>Arachnida</taxon>
        <taxon>Araneae</taxon>
        <taxon>Araneomorphae</taxon>
        <taxon>Entelegynae</taxon>
        <taxon>Araneoidea</taxon>
        <taxon>Araneidae</taxon>
        <taxon>Argiope</taxon>
    </lineage>
</organism>
<dbReference type="GO" id="GO:0005886">
    <property type="term" value="C:plasma membrane"/>
    <property type="evidence" value="ECO:0007669"/>
    <property type="project" value="UniProtKB-SubCell"/>
</dbReference>
<dbReference type="Proteomes" id="UP000807504">
    <property type="component" value="Unassembled WGS sequence"/>
</dbReference>
<feature type="transmembrane region" description="Helical" evidence="6">
    <location>
        <begin position="290"/>
        <end position="309"/>
    </location>
</feature>
<evidence type="ECO:0000256" key="4">
    <source>
        <dbReference type="ARBA" id="ARBA00022989"/>
    </source>
</evidence>
<protein>
    <recommendedName>
        <fullName evidence="9">Gustatory receptor</fullName>
    </recommendedName>
</protein>
<comment type="subcellular location">
    <subcellularLocation>
        <location evidence="1">Cell membrane</location>
        <topology evidence="1">Multi-pass membrane protein</topology>
    </subcellularLocation>
</comment>
<name>A0A8T0ELZ0_ARGBR</name>
<evidence type="ECO:0000256" key="5">
    <source>
        <dbReference type="ARBA" id="ARBA00023136"/>
    </source>
</evidence>
<feature type="transmembrane region" description="Helical" evidence="6">
    <location>
        <begin position="364"/>
        <end position="383"/>
    </location>
</feature>
<comment type="caution">
    <text evidence="7">The sequence shown here is derived from an EMBL/GenBank/DDBJ whole genome shotgun (WGS) entry which is preliminary data.</text>
</comment>
<keyword evidence="8" id="KW-1185">Reference proteome</keyword>
<evidence type="ECO:0008006" key="9">
    <source>
        <dbReference type="Google" id="ProtNLM"/>
    </source>
</evidence>
<proteinExistence type="predicted"/>
<sequence length="439" mass="50925">MMKIIYNKVAKSNILLVILYVLGIPGTIQHVSKKLKVLHGIFIIIRCFNFTICMALSIDGLKGRCETLLCFKMIMSYIIIDSSVFANWYFMYVRRNAVKGLLKAIGNTEKKFRYKTEKDKFYVVCFTIVFLVLCVVMLGMTFLLIYSNNSEADFWFQRFIFKNNIEMSLLPKRIFTFTLIAISQNFKYVVPLLMTFFYIQISLVIRRLIIQCMERLDAASSDALKPMPIELFIHLYQDIHDTTLMVESVFSVPIFWLMFCHFMAVFLIFSKVLSLNIFLSDPILKLETSIYGLLQCLAFFGLTYFASLVSEADERLEQKANDVAFRLSLRSNTKAHSELLLRFIKSKSRLVLTAWGVFYFKKKILFASAGVVITYNLLILQLYEPSFSSFRFCTCSAQREVAVLSEYDTDPSISDWNQLMCSENLIEIERYPSSFAEDP</sequence>
<gene>
    <name evidence="7" type="ORF">HNY73_015889</name>
</gene>
<evidence type="ECO:0000256" key="1">
    <source>
        <dbReference type="ARBA" id="ARBA00004651"/>
    </source>
</evidence>
<evidence type="ECO:0000313" key="8">
    <source>
        <dbReference type="Proteomes" id="UP000807504"/>
    </source>
</evidence>
<dbReference type="EMBL" id="JABXBU010002227">
    <property type="protein sequence ID" value="KAF8773209.1"/>
    <property type="molecule type" value="Genomic_DNA"/>
</dbReference>
<feature type="transmembrane region" description="Helical" evidence="6">
    <location>
        <begin position="121"/>
        <end position="145"/>
    </location>
</feature>
<evidence type="ECO:0000256" key="2">
    <source>
        <dbReference type="ARBA" id="ARBA00022475"/>
    </source>
</evidence>
<evidence type="ECO:0000256" key="3">
    <source>
        <dbReference type="ARBA" id="ARBA00022692"/>
    </source>
</evidence>